<protein>
    <recommendedName>
        <fullName evidence="2">DUF2157 domain-containing protein</fullName>
    </recommendedName>
</protein>
<dbReference type="EMBL" id="CADCUE010000238">
    <property type="protein sequence ID" value="CAA9354169.1"/>
    <property type="molecule type" value="Genomic_DNA"/>
</dbReference>
<keyword evidence="1" id="KW-1133">Transmembrane helix</keyword>
<feature type="transmembrane region" description="Helical" evidence="1">
    <location>
        <begin position="58"/>
        <end position="76"/>
    </location>
</feature>
<dbReference type="Pfam" id="PF09925">
    <property type="entry name" value="DUF2157"/>
    <property type="match status" value="1"/>
</dbReference>
<evidence type="ECO:0000259" key="2">
    <source>
        <dbReference type="Pfam" id="PF09925"/>
    </source>
</evidence>
<keyword evidence="1" id="KW-0812">Transmembrane</keyword>
<dbReference type="InterPro" id="IPR018677">
    <property type="entry name" value="DUF2157"/>
</dbReference>
<evidence type="ECO:0000256" key="1">
    <source>
        <dbReference type="SAM" id="Phobius"/>
    </source>
</evidence>
<reference evidence="3" key="1">
    <citation type="submission" date="2020-02" db="EMBL/GenBank/DDBJ databases">
        <authorList>
            <person name="Meier V. D."/>
        </authorList>
    </citation>
    <scope>NUCLEOTIDE SEQUENCE</scope>
    <source>
        <strain evidence="3">AVDCRST_MAG16</strain>
    </source>
</reference>
<feature type="transmembrane region" description="Helical" evidence="1">
    <location>
        <begin position="197"/>
        <end position="215"/>
    </location>
</feature>
<feature type="transmembrane region" description="Helical" evidence="1">
    <location>
        <begin position="346"/>
        <end position="366"/>
    </location>
</feature>
<feature type="transmembrane region" description="Helical" evidence="1">
    <location>
        <begin position="227"/>
        <end position="245"/>
    </location>
</feature>
<proteinExistence type="predicted"/>
<feature type="transmembrane region" description="Helical" evidence="1">
    <location>
        <begin position="152"/>
        <end position="185"/>
    </location>
</feature>
<organism evidence="3">
    <name type="scientific">uncultured Frankineae bacterium</name>
    <dbReference type="NCBI Taxonomy" id="437475"/>
    <lineage>
        <taxon>Bacteria</taxon>
        <taxon>Bacillati</taxon>
        <taxon>Actinomycetota</taxon>
        <taxon>Actinomycetes</taxon>
        <taxon>Frankiales</taxon>
        <taxon>environmental samples</taxon>
    </lineage>
</organism>
<name>A0A6J4MA83_9ACTN</name>
<feature type="transmembrane region" description="Helical" evidence="1">
    <location>
        <begin position="283"/>
        <end position="301"/>
    </location>
</feature>
<dbReference type="AlphaFoldDB" id="A0A6J4MA83"/>
<feature type="transmembrane region" description="Helical" evidence="1">
    <location>
        <begin position="88"/>
        <end position="107"/>
    </location>
</feature>
<keyword evidence="1" id="KW-0472">Membrane</keyword>
<sequence length="406" mass="41941">MDGTDTRHRVQHSVPAATLAWLERELDSWQAEGRVDASTAAGIRAKYTAARRFSLSRLMLLLGAAFLGVGLLWLVATNLDEMSPAVRFTGVVLVWLSAVIGGEALAARRGPEAVRAGDAAVGGVRLVAALAFGAVVFQAAQSLQVPAYEPRLLGVWAAGALLQAYAVGAVAPLVVGICTGVGWYGWAVAERADSVEGPALALLLAGALATATAVGHGVAGPRRFAPPWRVAGALLVLSGLFVAALPRPQDDASTPTVLLWLGVALVVAASAGAAALADRVGRLEVAAAGVAVVLGWLFLLWQPPGDASVAQLSGEALLRQVVLVLVYLLTALWYAALGVMRDTEGLTRLAAGALVLFTVVQSFAIFQPILSGAALFLSLGAVLVVSGFLVERGRRSLITTVKEVEA</sequence>
<feature type="transmembrane region" description="Helical" evidence="1">
    <location>
        <begin position="372"/>
        <end position="390"/>
    </location>
</feature>
<feature type="transmembrane region" description="Helical" evidence="1">
    <location>
        <begin position="257"/>
        <end position="276"/>
    </location>
</feature>
<feature type="domain" description="DUF2157" evidence="2">
    <location>
        <begin position="28"/>
        <end position="168"/>
    </location>
</feature>
<feature type="transmembrane region" description="Helical" evidence="1">
    <location>
        <begin position="321"/>
        <end position="339"/>
    </location>
</feature>
<accession>A0A6J4MA83</accession>
<evidence type="ECO:0000313" key="3">
    <source>
        <dbReference type="EMBL" id="CAA9354169.1"/>
    </source>
</evidence>
<gene>
    <name evidence="3" type="ORF">AVDCRST_MAG16-2527</name>
</gene>